<gene>
    <name evidence="1" type="ORF">GCM10009858_44920</name>
</gene>
<organism evidence="1 2">
    <name type="scientific">Terrabacter carboxydivorans</name>
    <dbReference type="NCBI Taxonomy" id="619730"/>
    <lineage>
        <taxon>Bacteria</taxon>
        <taxon>Bacillati</taxon>
        <taxon>Actinomycetota</taxon>
        <taxon>Actinomycetes</taxon>
        <taxon>Micrococcales</taxon>
        <taxon>Intrasporangiaceae</taxon>
        <taxon>Terrabacter</taxon>
    </lineage>
</organism>
<evidence type="ECO:0000313" key="2">
    <source>
        <dbReference type="Proteomes" id="UP001500730"/>
    </source>
</evidence>
<dbReference type="RefSeq" id="WP_344257335.1">
    <property type="nucleotide sequence ID" value="NZ_BAAARE010000035.1"/>
</dbReference>
<protein>
    <submittedName>
        <fullName evidence="1">Uncharacterized protein</fullName>
    </submittedName>
</protein>
<keyword evidence="2" id="KW-1185">Reference proteome</keyword>
<dbReference type="EMBL" id="BAAARE010000035">
    <property type="protein sequence ID" value="GAA2501766.1"/>
    <property type="molecule type" value="Genomic_DNA"/>
</dbReference>
<sequence>MGNVDDPLGVEEAICPVTAAPSSPTDVSPADVVAGQLDLARLTGNFLPPPETQKGPGATVVSGGGNAPITSRDYEGRGSNQWFGYLGEQDLAFWYGAQGWDVLLGPSGAGGKSSNAQGLDLLAWKPQTKELDIPDNKSKVAPGLVSSATAINENLEKSLRSARDPVQTSAHPDRVEIAERLDAASDAVKDPANNRWPDKTRLTITNAGGYATGESPSLRKDFAKRHAGLTTADGQQVRIGFDNVQPPATTTAAAAGARAVTSRAQPANVSPESYLSAPMDAIREPFEGMSRIPPPTRTEIAEGALAAAPVLLDWTEQFLTWLLPRLGVKDAVHHALDRTVRNQVGPYLRQHPDLGALLVVHQHVHYQGSGIDARPNWTVESVVPTYGSTASEAYQNHVGGQMWEAPHDVNSGAADWYYWLKGGTFSSYNPHNDMEYSDP</sequence>
<comment type="caution">
    <text evidence="1">The sequence shown here is derived from an EMBL/GenBank/DDBJ whole genome shotgun (WGS) entry which is preliminary data.</text>
</comment>
<dbReference type="Proteomes" id="UP001500730">
    <property type="component" value="Unassembled WGS sequence"/>
</dbReference>
<accession>A0ABP5ZS49</accession>
<proteinExistence type="predicted"/>
<reference evidence="2" key="1">
    <citation type="journal article" date="2019" name="Int. J. Syst. Evol. Microbiol.">
        <title>The Global Catalogue of Microorganisms (GCM) 10K type strain sequencing project: providing services to taxonomists for standard genome sequencing and annotation.</title>
        <authorList>
            <consortium name="The Broad Institute Genomics Platform"/>
            <consortium name="The Broad Institute Genome Sequencing Center for Infectious Disease"/>
            <person name="Wu L."/>
            <person name="Ma J."/>
        </authorList>
    </citation>
    <scope>NUCLEOTIDE SEQUENCE [LARGE SCALE GENOMIC DNA]</scope>
    <source>
        <strain evidence="2">JCM 16259</strain>
    </source>
</reference>
<evidence type="ECO:0000313" key="1">
    <source>
        <dbReference type="EMBL" id="GAA2501766.1"/>
    </source>
</evidence>
<name>A0ABP5ZS49_9MICO</name>